<reference evidence="5" key="1">
    <citation type="submission" date="2021-10" db="EMBL/GenBank/DDBJ databases">
        <title>Anaerobic single-cell dispensing facilitates the cultivation of human gut bacteria.</title>
        <authorList>
            <person name="Afrizal A."/>
        </authorList>
    </citation>
    <scope>NUCLEOTIDE SEQUENCE</scope>
    <source>
        <strain evidence="5">CLA-AA-H272</strain>
    </source>
</reference>
<dbReference type="GO" id="GO:0046872">
    <property type="term" value="F:metal ion binding"/>
    <property type="evidence" value="ECO:0007669"/>
    <property type="project" value="UniProtKB-KW"/>
</dbReference>
<proteinExistence type="predicted"/>
<keyword evidence="1" id="KW-0479">Metal-binding</keyword>
<dbReference type="InterPro" id="IPR017900">
    <property type="entry name" value="4Fe4S_Fe_S_CS"/>
</dbReference>
<name>A0AAE3AGZ6_9FIRM</name>
<evidence type="ECO:0000259" key="4">
    <source>
        <dbReference type="PROSITE" id="PS51379"/>
    </source>
</evidence>
<dbReference type="PANTHER" id="PTHR43122:SF2">
    <property type="entry name" value="FERREDOXIN SUBUNIT OF PYRUVATE:FLAVODOXIN OXIDOREDUCTASE"/>
    <property type="match status" value="1"/>
</dbReference>
<dbReference type="PANTHER" id="PTHR43122">
    <property type="entry name" value="FERREDOXIN SUBUNIT OF PYRUVATE:FLAVODOXIN OXIDOREDUCTASE-RELATED"/>
    <property type="match status" value="1"/>
</dbReference>
<sequence length="69" mass="7493">MVRVTINENLCKGCGLCVRACPKHIIALSKTKINAKGYHPAEVTDMEACIGCTSCARTCPDVVIRIEKD</sequence>
<dbReference type="SUPFAM" id="SSF54862">
    <property type="entry name" value="4Fe-4S ferredoxins"/>
    <property type="match status" value="1"/>
</dbReference>
<keyword evidence="2" id="KW-0408">Iron</keyword>
<feature type="domain" description="4Fe-4S ferredoxin-type" evidence="4">
    <location>
        <begin position="39"/>
        <end position="69"/>
    </location>
</feature>
<evidence type="ECO:0000256" key="3">
    <source>
        <dbReference type="ARBA" id="ARBA00023014"/>
    </source>
</evidence>
<feature type="domain" description="4Fe-4S ferredoxin-type" evidence="4">
    <location>
        <begin position="2"/>
        <end position="31"/>
    </location>
</feature>
<dbReference type="RefSeq" id="WP_022176868.1">
    <property type="nucleotide sequence ID" value="NZ_JAJEPW010000026.1"/>
</dbReference>
<organism evidence="5 6">
    <name type="scientific">Brotocaccenecus cirricatena</name>
    <dbReference type="NCBI Taxonomy" id="3064195"/>
    <lineage>
        <taxon>Bacteria</taxon>
        <taxon>Bacillati</taxon>
        <taxon>Bacillota</taxon>
        <taxon>Clostridia</taxon>
        <taxon>Eubacteriales</taxon>
        <taxon>Oscillospiraceae</taxon>
        <taxon>Brotocaccenecus</taxon>
    </lineage>
</organism>
<dbReference type="AlphaFoldDB" id="A0AAE3AGZ6"/>
<dbReference type="Proteomes" id="UP001199319">
    <property type="component" value="Unassembled WGS sequence"/>
</dbReference>
<evidence type="ECO:0000256" key="2">
    <source>
        <dbReference type="ARBA" id="ARBA00023004"/>
    </source>
</evidence>
<keyword evidence="3" id="KW-0411">Iron-sulfur</keyword>
<evidence type="ECO:0000313" key="5">
    <source>
        <dbReference type="EMBL" id="MCC2129773.1"/>
    </source>
</evidence>
<dbReference type="InterPro" id="IPR017896">
    <property type="entry name" value="4Fe4S_Fe-S-bd"/>
</dbReference>
<evidence type="ECO:0000256" key="1">
    <source>
        <dbReference type="ARBA" id="ARBA00022723"/>
    </source>
</evidence>
<dbReference type="GO" id="GO:0051536">
    <property type="term" value="F:iron-sulfur cluster binding"/>
    <property type="evidence" value="ECO:0007669"/>
    <property type="project" value="UniProtKB-KW"/>
</dbReference>
<protein>
    <submittedName>
        <fullName evidence="5">4Fe-4S binding protein</fullName>
    </submittedName>
</protein>
<dbReference type="PROSITE" id="PS51379">
    <property type="entry name" value="4FE4S_FER_2"/>
    <property type="match status" value="2"/>
</dbReference>
<accession>A0AAE3AGZ6</accession>
<dbReference type="PROSITE" id="PS00198">
    <property type="entry name" value="4FE4S_FER_1"/>
    <property type="match status" value="2"/>
</dbReference>
<comment type="caution">
    <text evidence="5">The sequence shown here is derived from an EMBL/GenBank/DDBJ whole genome shotgun (WGS) entry which is preliminary data.</text>
</comment>
<dbReference type="EMBL" id="JAJEPW010000026">
    <property type="protein sequence ID" value="MCC2129773.1"/>
    <property type="molecule type" value="Genomic_DNA"/>
</dbReference>
<dbReference type="Pfam" id="PF12838">
    <property type="entry name" value="Fer4_7"/>
    <property type="match status" value="1"/>
</dbReference>
<dbReference type="Gene3D" id="3.30.70.20">
    <property type="match status" value="1"/>
</dbReference>
<evidence type="ECO:0000313" key="6">
    <source>
        <dbReference type="Proteomes" id="UP001199319"/>
    </source>
</evidence>
<gene>
    <name evidence="5" type="ORF">LKD37_09620</name>
</gene>
<keyword evidence="6" id="KW-1185">Reference proteome</keyword>